<evidence type="ECO:0000256" key="1">
    <source>
        <dbReference type="SAM" id="MobiDB-lite"/>
    </source>
</evidence>
<comment type="caution">
    <text evidence="3">The sequence shown here is derived from an EMBL/GenBank/DDBJ whole genome shotgun (WGS) entry which is preliminary data.</text>
</comment>
<keyword evidence="2" id="KW-0812">Transmembrane</keyword>
<evidence type="ECO:0000256" key="2">
    <source>
        <dbReference type="SAM" id="Phobius"/>
    </source>
</evidence>
<protein>
    <submittedName>
        <fullName evidence="3">Uncharacterized protein</fullName>
    </submittedName>
</protein>
<dbReference type="Proteomes" id="UP001139493">
    <property type="component" value="Unassembled WGS sequence"/>
</dbReference>
<evidence type="ECO:0000313" key="3">
    <source>
        <dbReference type="EMBL" id="MCP2263134.1"/>
    </source>
</evidence>
<organism evidence="3 4">
    <name type="scientific">Promicromonospora thailandica</name>
    <dbReference type="NCBI Taxonomy" id="765201"/>
    <lineage>
        <taxon>Bacteria</taxon>
        <taxon>Bacillati</taxon>
        <taxon>Actinomycetota</taxon>
        <taxon>Actinomycetes</taxon>
        <taxon>Micrococcales</taxon>
        <taxon>Promicromonosporaceae</taxon>
        <taxon>Promicromonospora</taxon>
    </lineage>
</organism>
<proteinExistence type="predicted"/>
<keyword evidence="2" id="KW-1133">Transmembrane helix</keyword>
<feature type="region of interest" description="Disordered" evidence="1">
    <location>
        <begin position="224"/>
        <end position="243"/>
    </location>
</feature>
<keyword evidence="2" id="KW-0472">Membrane</keyword>
<dbReference type="RefSeq" id="WP_253832334.1">
    <property type="nucleotide sequence ID" value="NZ_JAMTCS010000001.1"/>
</dbReference>
<accession>A0A9X2JWH6</accession>
<evidence type="ECO:0000313" key="4">
    <source>
        <dbReference type="Proteomes" id="UP001139493"/>
    </source>
</evidence>
<gene>
    <name evidence="3" type="ORF">APR03_000457</name>
</gene>
<name>A0A9X2JWH6_9MICO</name>
<feature type="transmembrane region" description="Helical" evidence="2">
    <location>
        <begin position="43"/>
        <end position="65"/>
    </location>
</feature>
<sequence>MKEQSDTLVGLIHDAAAQVGPVDGIDGEAMARRAIRHERTRRGVIGGAAALLLVAVATAGTALVLQRPVLPAFLPWVQDEGPAEVRSDGLVFELPDDYQEFSPTGDPMWGLDPVIPDDDMEVIEHAPSWVAVDPAQGAPLVGELVGNPVTDVDVPGAAAARWSWYSAGDVELPGYWERGDGDGDFVGELDVELTSGAVVRLTMSLTGDDAPQETFERLVESVRVDGAPTGPDEPPSAVQEDLPLLETTEPPAGWARSELHGLTYAAPGDWAPVGAQGDEHPSDTVLLRRPDGTAELEIAVADRLENTESLADIASFPDFYRFELADADASTVLVERFDGEYRAYAEVRRAGGRSYTVNLSGYAGAGNLDGELTAILGGLGFGPGATEGAPGYEALDPAEPLLQDPPADWEPATFEGIRLALPPGLRSDEGSWGVWSSDSPDTWEDLSFELWDAEAYDQPVALEERGYRYEPRGTTRGTVTVGTDDQTGEPTFLGRATFHLTADGRKAFTVRYEGAGATEERWWQILASLDAAGLTSS</sequence>
<keyword evidence="4" id="KW-1185">Reference proteome</keyword>
<dbReference type="AlphaFoldDB" id="A0A9X2JWH6"/>
<reference evidence="3" key="1">
    <citation type="submission" date="2022-06" db="EMBL/GenBank/DDBJ databases">
        <title>Genomic Encyclopedia of Archaeal and Bacterial Type Strains, Phase II (KMG-II): from individual species to whole genera.</title>
        <authorList>
            <person name="Goeker M."/>
        </authorList>
    </citation>
    <scope>NUCLEOTIDE SEQUENCE</scope>
    <source>
        <strain evidence="3">DSM 26652</strain>
    </source>
</reference>
<dbReference type="EMBL" id="JAMTCS010000001">
    <property type="protein sequence ID" value="MCP2263134.1"/>
    <property type="molecule type" value="Genomic_DNA"/>
</dbReference>